<proteinExistence type="predicted"/>
<dbReference type="AlphaFoldDB" id="A0AAW1N333"/>
<organism evidence="1 2">
    <name type="scientific">Popillia japonica</name>
    <name type="common">Japanese beetle</name>
    <dbReference type="NCBI Taxonomy" id="7064"/>
    <lineage>
        <taxon>Eukaryota</taxon>
        <taxon>Metazoa</taxon>
        <taxon>Ecdysozoa</taxon>
        <taxon>Arthropoda</taxon>
        <taxon>Hexapoda</taxon>
        <taxon>Insecta</taxon>
        <taxon>Pterygota</taxon>
        <taxon>Neoptera</taxon>
        <taxon>Endopterygota</taxon>
        <taxon>Coleoptera</taxon>
        <taxon>Polyphaga</taxon>
        <taxon>Scarabaeiformia</taxon>
        <taxon>Scarabaeidae</taxon>
        <taxon>Rutelinae</taxon>
        <taxon>Popillia</taxon>
    </lineage>
</organism>
<dbReference type="PANTHER" id="PTHR47510">
    <property type="entry name" value="REVERSE TRANSCRIPTASE DOMAIN-CONTAINING PROTEIN"/>
    <property type="match status" value="1"/>
</dbReference>
<sequence length="245" mass="28637">MKARDSAHRRYYRTRNPVHYEYYKTLRNEVNRAIKREKAVYFSYRCSIDATNKKKLWKEIRNLNLWNQNNNVDIPGDLADVDAINKYFRSPWNQNNNVDIPGDLADVDAINKYFRSPVAVPLKDIPNVNSNHYRTAHDFHFKATTPDVTLKALGKFKSNATGPDSINAKALNMCVSVLMDYLIHIFHFCIENSQFPKIWKSSIIRPLPKTSNVKSLYDLRPTIIVFFLHWAKYSKDASICSFWNL</sequence>
<evidence type="ECO:0000313" key="2">
    <source>
        <dbReference type="Proteomes" id="UP001458880"/>
    </source>
</evidence>
<keyword evidence="2" id="KW-1185">Reference proteome</keyword>
<comment type="caution">
    <text evidence="1">The sequence shown here is derived from an EMBL/GenBank/DDBJ whole genome shotgun (WGS) entry which is preliminary data.</text>
</comment>
<dbReference type="Proteomes" id="UP001458880">
    <property type="component" value="Unassembled WGS sequence"/>
</dbReference>
<protein>
    <submittedName>
        <fullName evidence="1">Uncharacterized protein</fullName>
    </submittedName>
</protein>
<dbReference type="EMBL" id="JASPKY010000021">
    <property type="protein sequence ID" value="KAK9752377.1"/>
    <property type="molecule type" value="Genomic_DNA"/>
</dbReference>
<evidence type="ECO:0000313" key="1">
    <source>
        <dbReference type="EMBL" id="KAK9752377.1"/>
    </source>
</evidence>
<accession>A0AAW1N333</accession>
<dbReference type="PANTHER" id="PTHR47510:SF3">
    <property type="entry name" value="ENDO_EXONUCLEASE_PHOSPHATASE DOMAIN-CONTAINING PROTEIN"/>
    <property type="match status" value="1"/>
</dbReference>
<gene>
    <name evidence="1" type="ORF">QE152_g4330</name>
</gene>
<reference evidence="1 2" key="1">
    <citation type="journal article" date="2024" name="BMC Genomics">
        <title>De novo assembly and annotation of Popillia japonica's genome with initial clues to its potential as an invasive pest.</title>
        <authorList>
            <person name="Cucini C."/>
            <person name="Boschi S."/>
            <person name="Funari R."/>
            <person name="Cardaioli E."/>
            <person name="Iannotti N."/>
            <person name="Marturano G."/>
            <person name="Paoli F."/>
            <person name="Bruttini M."/>
            <person name="Carapelli A."/>
            <person name="Frati F."/>
            <person name="Nardi F."/>
        </authorList>
    </citation>
    <scope>NUCLEOTIDE SEQUENCE [LARGE SCALE GENOMIC DNA]</scope>
    <source>
        <strain evidence="1">DMR45628</strain>
    </source>
</reference>
<name>A0AAW1N333_POPJA</name>